<evidence type="ECO:0000256" key="2">
    <source>
        <dbReference type="PROSITE-ProRule" id="PRU00169"/>
    </source>
</evidence>
<dbReference type="PANTHER" id="PTHR44591:SF23">
    <property type="entry name" value="CHEY SUBFAMILY"/>
    <property type="match status" value="1"/>
</dbReference>
<gene>
    <name evidence="4" type="ORF">AR543_06750</name>
</gene>
<dbReference type="Gene3D" id="3.40.50.2300">
    <property type="match status" value="1"/>
</dbReference>
<organism evidence="4 5">
    <name type="scientific">Paenibacillus bovis</name>
    <dbReference type="NCBI Taxonomy" id="1616788"/>
    <lineage>
        <taxon>Bacteria</taxon>
        <taxon>Bacillati</taxon>
        <taxon>Bacillota</taxon>
        <taxon>Bacilli</taxon>
        <taxon>Bacillales</taxon>
        <taxon>Paenibacillaceae</taxon>
        <taxon>Paenibacillus</taxon>
    </lineage>
</organism>
<feature type="domain" description="Response regulatory" evidence="3">
    <location>
        <begin position="7"/>
        <end position="125"/>
    </location>
</feature>
<protein>
    <recommendedName>
        <fullName evidence="3">Response regulatory domain-containing protein</fullName>
    </recommendedName>
</protein>
<dbReference type="AlphaFoldDB" id="A0A172ZDP1"/>
<dbReference type="KEGG" id="pbv:AR543_06750"/>
<proteinExistence type="predicted"/>
<reference evidence="5" key="1">
    <citation type="submission" date="2015-10" db="EMBL/GenBank/DDBJ databases">
        <title>Genome of Paenibacillus bovis sp. nov.</title>
        <authorList>
            <person name="Wu Z."/>
            <person name="Gao C."/>
            <person name="Liu Z."/>
            <person name="Zheng H."/>
        </authorList>
    </citation>
    <scope>NUCLEOTIDE SEQUENCE [LARGE SCALE GENOMIC DNA]</scope>
    <source>
        <strain evidence="5">BD3526</strain>
    </source>
</reference>
<evidence type="ECO:0000259" key="3">
    <source>
        <dbReference type="PROSITE" id="PS50110"/>
    </source>
</evidence>
<dbReference type="SUPFAM" id="SSF52172">
    <property type="entry name" value="CheY-like"/>
    <property type="match status" value="1"/>
</dbReference>
<dbReference type="InterPro" id="IPR050595">
    <property type="entry name" value="Bact_response_regulator"/>
</dbReference>
<keyword evidence="1 2" id="KW-0597">Phosphoprotein</keyword>
<dbReference type="STRING" id="1616788.AR543_06750"/>
<dbReference type="SMART" id="SM00448">
    <property type="entry name" value="REC"/>
    <property type="match status" value="1"/>
</dbReference>
<reference evidence="4 5" key="2">
    <citation type="journal article" date="2016" name="Int. J. Syst. Evol. Microbiol.">
        <title>Paenibacillus bovis sp. nov., isolated from raw yak (Bos grunniens) milk.</title>
        <authorList>
            <person name="Gao C."/>
            <person name="Han J."/>
            <person name="Liu Z."/>
            <person name="Xu X."/>
            <person name="Hang F."/>
            <person name="Wu Z."/>
        </authorList>
    </citation>
    <scope>NUCLEOTIDE SEQUENCE [LARGE SCALE GENOMIC DNA]</scope>
    <source>
        <strain evidence="4 5">BD3526</strain>
    </source>
</reference>
<evidence type="ECO:0000313" key="5">
    <source>
        <dbReference type="Proteomes" id="UP000078148"/>
    </source>
</evidence>
<evidence type="ECO:0000256" key="1">
    <source>
        <dbReference type="ARBA" id="ARBA00022553"/>
    </source>
</evidence>
<keyword evidence="5" id="KW-1185">Reference proteome</keyword>
<sequence>MEQDQMNVLYIGSERINLALMRSLFRKKLTDLTLLEAEDTAKGIEIARAHQPVLIMIDIEFPVEHKYDILPVLQSCPDTCGIPVWAISACAFNDEIAKGIQAGFNRYITKPIDLEQFIQRIRMDIAI</sequence>
<name>A0A172ZDP1_9BACL</name>
<feature type="modified residue" description="4-aspartylphosphate" evidence="2">
    <location>
        <position position="58"/>
    </location>
</feature>
<accession>A0A172ZDP1</accession>
<dbReference type="PROSITE" id="PS50110">
    <property type="entry name" value="RESPONSE_REGULATORY"/>
    <property type="match status" value="1"/>
</dbReference>
<dbReference type="Pfam" id="PF00072">
    <property type="entry name" value="Response_reg"/>
    <property type="match status" value="1"/>
</dbReference>
<dbReference type="InterPro" id="IPR011006">
    <property type="entry name" value="CheY-like_superfamily"/>
</dbReference>
<dbReference type="Proteomes" id="UP000078148">
    <property type="component" value="Chromosome"/>
</dbReference>
<evidence type="ECO:0000313" key="4">
    <source>
        <dbReference type="EMBL" id="ANF95728.1"/>
    </source>
</evidence>
<dbReference type="PANTHER" id="PTHR44591">
    <property type="entry name" value="STRESS RESPONSE REGULATOR PROTEIN 1"/>
    <property type="match status" value="1"/>
</dbReference>
<dbReference type="EMBL" id="CP013023">
    <property type="protein sequence ID" value="ANF95728.1"/>
    <property type="molecule type" value="Genomic_DNA"/>
</dbReference>
<dbReference type="GO" id="GO:0000160">
    <property type="term" value="P:phosphorelay signal transduction system"/>
    <property type="evidence" value="ECO:0007669"/>
    <property type="project" value="InterPro"/>
</dbReference>
<dbReference type="InterPro" id="IPR001789">
    <property type="entry name" value="Sig_transdc_resp-reg_receiver"/>
</dbReference>